<evidence type="ECO:0000313" key="1">
    <source>
        <dbReference type="EMBL" id="GAA5227364.1"/>
    </source>
</evidence>
<organism evidence="1 2">
    <name type="scientific">Paeniglutamicibacter antarcticus</name>
    <dbReference type="NCBI Taxonomy" id="494023"/>
    <lineage>
        <taxon>Bacteria</taxon>
        <taxon>Bacillati</taxon>
        <taxon>Actinomycetota</taxon>
        <taxon>Actinomycetes</taxon>
        <taxon>Micrococcales</taxon>
        <taxon>Micrococcaceae</taxon>
        <taxon>Paeniglutamicibacter</taxon>
    </lineage>
</organism>
<accession>A0ABP9TQJ7</accession>
<dbReference type="Proteomes" id="UP001501257">
    <property type="component" value="Unassembled WGS sequence"/>
</dbReference>
<name>A0ABP9TQJ7_9MICC</name>
<keyword evidence="2" id="KW-1185">Reference proteome</keyword>
<sequence>MGPVARTGTGKTTYLALVPAPYALANYTPRMEPVARLGTDLPVKKDETHGKNP</sequence>
<proteinExistence type="predicted"/>
<reference evidence="2" key="1">
    <citation type="journal article" date="2019" name="Int. J. Syst. Evol. Microbiol.">
        <title>The Global Catalogue of Microorganisms (GCM) 10K type strain sequencing project: providing services to taxonomists for standard genome sequencing and annotation.</title>
        <authorList>
            <consortium name="The Broad Institute Genomics Platform"/>
            <consortium name="The Broad Institute Genome Sequencing Center for Infectious Disease"/>
            <person name="Wu L."/>
            <person name="Ma J."/>
        </authorList>
    </citation>
    <scope>NUCLEOTIDE SEQUENCE [LARGE SCALE GENOMIC DNA]</scope>
    <source>
        <strain evidence="2">JCM 18952</strain>
    </source>
</reference>
<dbReference type="EMBL" id="BAABLK010000028">
    <property type="protein sequence ID" value="GAA5227364.1"/>
    <property type="molecule type" value="Genomic_DNA"/>
</dbReference>
<gene>
    <name evidence="1" type="ORF">GCM10025778_18970</name>
</gene>
<protein>
    <submittedName>
        <fullName evidence="1">Uncharacterized protein</fullName>
    </submittedName>
</protein>
<comment type="caution">
    <text evidence="1">The sequence shown here is derived from an EMBL/GenBank/DDBJ whole genome shotgun (WGS) entry which is preliminary data.</text>
</comment>
<evidence type="ECO:0000313" key="2">
    <source>
        <dbReference type="Proteomes" id="UP001501257"/>
    </source>
</evidence>